<dbReference type="InterPro" id="IPR003656">
    <property type="entry name" value="Znf_BED"/>
</dbReference>
<keyword evidence="10" id="KW-1185">Reference proteome</keyword>
<dbReference type="InterPro" id="IPR012337">
    <property type="entry name" value="RNaseH-like_sf"/>
</dbReference>
<proteinExistence type="predicted"/>
<evidence type="ECO:0000256" key="4">
    <source>
        <dbReference type="ARBA" id="ARBA00023015"/>
    </source>
</evidence>
<dbReference type="SMART" id="SM00614">
    <property type="entry name" value="ZnF_BED"/>
    <property type="match status" value="1"/>
</dbReference>
<dbReference type="GO" id="GO:0003677">
    <property type="term" value="F:DNA binding"/>
    <property type="evidence" value="ECO:0007669"/>
    <property type="project" value="InterPro"/>
</dbReference>
<dbReference type="PROSITE" id="PS50808">
    <property type="entry name" value="ZF_BED"/>
    <property type="match status" value="1"/>
</dbReference>
<dbReference type="Pfam" id="PF02892">
    <property type="entry name" value="zf-BED"/>
    <property type="match status" value="1"/>
</dbReference>
<protein>
    <recommendedName>
        <fullName evidence="8">BED-type domain-containing protein</fullName>
    </recommendedName>
</protein>
<keyword evidence="1" id="KW-0479">Metal-binding</keyword>
<evidence type="ECO:0000259" key="8">
    <source>
        <dbReference type="PROSITE" id="PS50808"/>
    </source>
</evidence>
<sequence length="312" mass="35153">MAQEVAATNAQAQNQQAAATNAQAQNQQAAATNAEPQNPIPTPAGDDEEVLELGNLKSDVWKHFTKIKKGELIKAKCNYCKKLLAGESNNGTSYLRNHLRTCMQKRIQDGKQKVLGTNFVSKGKREMVATQFSQAVSKQDLAVAIVMHEYSLSIVDHLYFRKFLSGLQPLFSVPTRNTIKTEILKIFESERSRLMKMVGSNKGRVAITTDMWTASNQKKGYMAITAHYVDNSWILRNHILRFAYVPTPHTSGRLAKVLLDCMMDWNVDSKELTLDLWMSFVHCSMMGSMKMTWKINNCGVTNMHLTCLKIDE</sequence>
<evidence type="ECO:0000256" key="2">
    <source>
        <dbReference type="ARBA" id="ARBA00022771"/>
    </source>
</evidence>
<dbReference type="InterPro" id="IPR036236">
    <property type="entry name" value="Znf_C2H2_sf"/>
</dbReference>
<dbReference type="PANTHER" id="PTHR46481:SF11">
    <property type="entry name" value="ZINC FINGER BED DOMAIN-CONTAINING PROTEIN RICESLEEPER 2-LIKE"/>
    <property type="match status" value="1"/>
</dbReference>
<accession>A0AAV0H7P6</accession>
<keyword evidence="4" id="KW-0805">Transcription regulation</keyword>
<evidence type="ECO:0000313" key="9">
    <source>
        <dbReference type="EMBL" id="CAI0381071.1"/>
    </source>
</evidence>
<evidence type="ECO:0000256" key="5">
    <source>
        <dbReference type="ARBA" id="ARBA00023163"/>
    </source>
</evidence>
<evidence type="ECO:0000256" key="6">
    <source>
        <dbReference type="PROSITE-ProRule" id="PRU00027"/>
    </source>
</evidence>
<dbReference type="Proteomes" id="UP001154282">
    <property type="component" value="Unassembled WGS sequence"/>
</dbReference>
<keyword evidence="3" id="KW-0862">Zinc</keyword>
<dbReference type="SUPFAM" id="SSF53098">
    <property type="entry name" value="Ribonuclease H-like"/>
    <property type="match status" value="1"/>
</dbReference>
<feature type="region of interest" description="Disordered" evidence="7">
    <location>
        <begin position="1"/>
        <end position="47"/>
    </location>
</feature>
<feature type="domain" description="BED-type" evidence="8">
    <location>
        <begin position="55"/>
        <end position="109"/>
    </location>
</feature>
<dbReference type="InterPro" id="IPR052035">
    <property type="entry name" value="ZnF_BED_domain_contain"/>
</dbReference>
<dbReference type="AlphaFoldDB" id="A0AAV0H7P6"/>
<organism evidence="9 10">
    <name type="scientific">Linum tenue</name>
    <dbReference type="NCBI Taxonomy" id="586396"/>
    <lineage>
        <taxon>Eukaryota</taxon>
        <taxon>Viridiplantae</taxon>
        <taxon>Streptophyta</taxon>
        <taxon>Embryophyta</taxon>
        <taxon>Tracheophyta</taxon>
        <taxon>Spermatophyta</taxon>
        <taxon>Magnoliopsida</taxon>
        <taxon>eudicotyledons</taxon>
        <taxon>Gunneridae</taxon>
        <taxon>Pentapetalae</taxon>
        <taxon>rosids</taxon>
        <taxon>fabids</taxon>
        <taxon>Malpighiales</taxon>
        <taxon>Linaceae</taxon>
        <taxon>Linum</taxon>
    </lineage>
</organism>
<evidence type="ECO:0000256" key="3">
    <source>
        <dbReference type="ARBA" id="ARBA00022833"/>
    </source>
</evidence>
<dbReference type="PANTHER" id="PTHR46481">
    <property type="entry name" value="ZINC FINGER BED DOMAIN-CONTAINING PROTEIN 4"/>
    <property type="match status" value="1"/>
</dbReference>
<dbReference type="EMBL" id="CAMGYJ010000002">
    <property type="protein sequence ID" value="CAI0381071.1"/>
    <property type="molecule type" value="Genomic_DNA"/>
</dbReference>
<comment type="caution">
    <text evidence="9">The sequence shown here is derived from an EMBL/GenBank/DDBJ whole genome shotgun (WGS) entry which is preliminary data.</text>
</comment>
<keyword evidence="5" id="KW-0804">Transcription</keyword>
<keyword evidence="2 6" id="KW-0863">Zinc-finger</keyword>
<dbReference type="GO" id="GO:0008270">
    <property type="term" value="F:zinc ion binding"/>
    <property type="evidence" value="ECO:0007669"/>
    <property type="project" value="UniProtKB-KW"/>
</dbReference>
<gene>
    <name evidence="9" type="ORF">LITE_LOCUS2965</name>
</gene>
<reference evidence="9" key="1">
    <citation type="submission" date="2022-08" db="EMBL/GenBank/DDBJ databases">
        <authorList>
            <person name="Gutierrez-Valencia J."/>
        </authorList>
    </citation>
    <scope>NUCLEOTIDE SEQUENCE</scope>
</reference>
<evidence type="ECO:0000256" key="1">
    <source>
        <dbReference type="ARBA" id="ARBA00022723"/>
    </source>
</evidence>
<evidence type="ECO:0000313" key="10">
    <source>
        <dbReference type="Proteomes" id="UP001154282"/>
    </source>
</evidence>
<dbReference type="SUPFAM" id="SSF57667">
    <property type="entry name" value="beta-beta-alpha zinc fingers"/>
    <property type="match status" value="1"/>
</dbReference>
<evidence type="ECO:0000256" key="7">
    <source>
        <dbReference type="SAM" id="MobiDB-lite"/>
    </source>
</evidence>
<name>A0AAV0H7P6_9ROSI</name>
<feature type="compositionally biased region" description="Low complexity" evidence="7">
    <location>
        <begin position="1"/>
        <end position="34"/>
    </location>
</feature>